<protein>
    <submittedName>
        <fullName evidence="3">Uncharacterized protein</fullName>
    </submittedName>
</protein>
<feature type="coiled-coil region" evidence="1">
    <location>
        <begin position="16"/>
        <end position="135"/>
    </location>
</feature>
<organism evidence="3 4">
    <name type="scientific">Acanthosepion pharaonis</name>
    <name type="common">Pharaoh cuttlefish</name>
    <name type="synonym">Sepia pharaonis</name>
    <dbReference type="NCBI Taxonomy" id="158019"/>
    <lineage>
        <taxon>Eukaryota</taxon>
        <taxon>Metazoa</taxon>
        <taxon>Spiralia</taxon>
        <taxon>Lophotrochozoa</taxon>
        <taxon>Mollusca</taxon>
        <taxon>Cephalopoda</taxon>
        <taxon>Coleoidea</taxon>
        <taxon>Decapodiformes</taxon>
        <taxon>Sepiida</taxon>
        <taxon>Sepiina</taxon>
        <taxon>Sepiidae</taxon>
        <taxon>Acanthosepion</taxon>
    </lineage>
</organism>
<dbReference type="EMBL" id="CAHIKZ030000431">
    <property type="protein sequence ID" value="CAE1173947.1"/>
    <property type="molecule type" value="Genomic_DNA"/>
</dbReference>
<evidence type="ECO:0000313" key="4">
    <source>
        <dbReference type="Proteomes" id="UP000597762"/>
    </source>
</evidence>
<dbReference type="GO" id="GO:0034451">
    <property type="term" value="C:centriolar satellite"/>
    <property type="evidence" value="ECO:0007669"/>
    <property type="project" value="TreeGrafter"/>
</dbReference>
<proteinExistence type="predicted"/>
<evidence type="ECO:0000313" key="3">
    <source>
        <dbReference type="EMBL" id="CAE1173947.1"/>
    </source>
</evidence>
<dbReference type="Proteomes" id="UP000597762">
    <property type="component" value="Unassembled WGS sequence"/>
</dbReference>
<feature type="region of interest" description="Disordered" evidence="2">
    <location>
        <begin position="263"/>
        <end position="287"/>
    </location>
</feature>
<name>A0A812B8V8_ACAPH</name>
<keyword evidence="1" id="KW-0175">Coiled coil</keyword>
<keyword evidence="4" id="KW-1185">Reference proteome</keyword>
<dbReference type="GO" id="GO:1905515">
    <property type="term" value="P:non-motile cilium assembly"/>
    <property type="evidence" value="ECO:0007669"/>
    <property type="project" value="TreeGrafter"/>
</dbReference>
<reference evidence="3" key="1">
    <citation type="submission" date="2021-01" db="EMBL/GenBank/DDBJ databases">
        <authorList>
            <person name="Li R."/>
            <person name="Bekaert M."/>
        </authorList>
    </citation>
    <scope>NUCLEOTIDE SEQUENCE</scope>
    <source>
        <strain evidence="3">Farmed</strain>
    </source>
</reference>
<accession>A0A812B8V8</accession>
<evidence type="ECO:0000256" key="2">
    <source>
        <dbReference type="SAM" id="MobiDB-lite"/>
    </source>
</evidence>
<dbReference type="OrthoDB" id="10258312at2759"/>
<dbReference type="AlphaFoldDB" id="A0A812B8V8"/>
<dbReference type="PANTHER" id="PTHR31935:SF1">
    <property type="entry name" value="COILED-COIL DOMAIN-CONTAINING PROTEIN 13"/>
    <property type="match status" value="1"/>
</dbReference>
<gene>
    <name evidence="3" type="ORF">SPHA_12861</name>
</gene>
<comment type="caution">
    <text evidence="3">The sequence shown here is derived from an EMBL/GenBank/DDBJ whole genome shotgun (WGS) entry which is preliminary data.</text>
</comment>
<dbReference type="PANTHER" id="PTHR31935">
    <property type="entry name" value="COILED-COIL DOMAIN-CONTAINING PROTEIN 13"/>
    <property type="match status" value="1"/>
</dbReference>
<dbReference type="GO" id="GO:0031122">
    <property type="term" value="P:cytoplasmic microtubule organization"/>
    <property type="evidence" value="ECO:0007669"/>
    <property type="project" value="TreeGrafter"/>
</dbReference>
<evidence type="ECO:0000256" key="1">
    <source>
        <dbReference type="SAM" id="Coils"/>
    </source>
</evidence>
<sequence>MLSNSSPDHHLTFHAIDKVIIQLKEVQEQHASLKSKFESGKARNQVLSNEVKILKQQIQTLLDKGQHDDEMISTLMMQLSHMKDLMQENNQLKQQHQEMKLPKMSATKLNDDYIVEQLNRIIAERDEKIRSLTESLKHLSGEMTPKGEAFYLAPVADPNTEKNNCETAMIQEYIFNSNELPAAEEKINVIQQEHDHLRRSRLVEKEISKGEDALKDNEIKAPEKYQVNFGGRKDILSLDNNLIDEDELKTVLEIEEDKKEAMNAKVSAIPRHSAPNYHDDNEEDQRS</sequence>
<dbReference type="InterPro" id="IPR038929">
    <property type="entry name" value="CCDC13"/>
</dbReference>